<gene>
    <name evidence="1" type="ORF">XELAEV_18002033mg</name>
</gene>
<dbReference type="AlphaFoldDB" id="A0A974GYE0"/>
<evidence type="ECO:0000313" key="1">
    <source>
        <dbReference type="EMBL" id="OCT55445.1"/>
    </source>
</evidence>
<organism evidence="1">
    <name type="scientific">Xenopus laevis</name>
    <name type="common">African clawed frog</name>
    <dbReference type="NCBI Taxonomy" id="8355"/>
    <lineage>
        <taxon>Eukaryota</taxon>
        <taxon>Metazoa</taxon>
        <taxon>Chordata</taxon>
        <taxon>Craniata</taxon>
        <taxon>Vertebrata</taxon>
        <taxon>Euteleostomi</taxon>
        <taxon>Amphibia</taxon>
        <taxon>Batrachia</taxon>
        <taxon>Anura</taxon>
        <taxon>Pipoidea</taxon>
        <taxon>Pipidae</taxon>
        <taxon>Xenopodinae</taxon>
        <taxon>Xenopus</taxon>
        <taxon>Xenopus</taxon>
    </lineage>
</organism>
<sequence>MEGCYLRCRNSPKHIVACYIVTPVYSLFSMFQHPTERSETSAGEINTRSRCRREVFCTGSPHSAGFGMRTAINRHSP</sequence>
<dbReference type="Proteomes" id="UP000694892">
    <property type="component" value="Unassembled WGS sequence"/>
</dbReference>
<protein>
    <submittedName>
        <fullName evidence="1">Uncharacterized protein</fullName>
    </submittedName>
</protein>
<proteinExistence type="predicted"/>
<dbReference type="EMBL" id="KV489919">
    <property type="protein sequence ID" value="OCT55445.1"/>
    <property type="molecule type" value="Genomic_DNA"/>
</dbReference>
<name>A0A974GYE0_XENLA</name>
<reference evidence="1" key="1">
    <citation type="submission" date="2016-05" db="EMBL/GenBank/DDBJ databases">
        <title>WGS assembly of Xenopus laevis.</title>
        <authorList>
            <person name="Session A."/>
            <person name="Uno Y."/>
            <person name="Kwon T."/>
            <person name="Chapman J."/>
            <person name="Toyoda A."/>
            <person name="Takahashi S."/>
            <person name="Fukui A."/>
            <person name="Hikosaka A."/>
            <person name="Putnam N."/>
            <person name="Stites J."/>
            <person name="Van Heeringen S."/>
            <person name="Quigley I."/>
            <person name="Heinz S."/>
            <person name="Hellsten U."/>
            <person name="Lyons J."/>
            <person name="Suzuki A."/>
            <person name="Kondo M."/>
            <person name="Ogino H."/>
            <person name="Ochi H."/>
            <person name="Bogdanovic O."/>
            <person name="Lister R."/>
            <person name="Georgiou G."/>
            <person name="Paranjpe S."/>
            <person name="Van Kruijsbergen I."/>
            <person name="Mozaffari S."/>
            <person name="Shu S."/>
            <person name="Schmutz J."/>
            <person name="Jenkins J."/>
            <person name="Grimwood J."/>
            <person name="Carlson J."/>
            <person name="Mitros T."/>
            <person name="Simakov O."/>
            <person name="Heald R."/>
            <person name="Miller K."/>
            <person name="Haudenschild C."/>
            <person name="Kuroki Y."/>
            <person name="Tanaka T."/>
            <person name="Michiue T."/>
            <person name="Watanabe M."/>
            <person name="Kinoshita T."/>
            <person name="Ohta Y."/>
            <person name="Mawaribuchi S."/>
            <person name="Suzuki Y."/>
            <person name="Haramoto Y."/>
            <person name="Yamamoto T."/>
            <person name="Takagi C."/>
            <person name="Kitzman J."/>
            <person name="Shendure J."/>
            <person name="Nakayama T."/>
            <person name="Izutsu Y."/>
            <person name="Robert J."/>
            <person name="Dichmann D."/>
            <person name="Flajnik M."/>
            <person name="Houston D."/>
            <person name="Marcotte E."/>
            <person name="Wallingford J."/>
            <person name="Ito Y."/>
            <person name="Asashima M."/>
            <person name="Ueno N."/>
            <person name="Matsuda Y."/>
            <person name="Jan Veenstra G."/>
            <person name="Fujiyama A."/>
            <person name="Harland R."/>
            <person name="Taira M."/>
            <person name="Rokhsar D.S."/>
        </authorList>
    </citation>
    <scope>NUCLEOTIDE SEQUENCE</scope>
    <source>
        <strain evidence="1">J</strain>
        <tissue evidence="1">Blood</tissue>
    </source>
</reference>
<accession>A0A974GYE0</accession>